<dbReference type="EMBL" id="MF101433">
    <property type="protein sequence ID" value="ARW64531.1"/>
    <property type="molecule type" value="Genomic_DNA"/>
</dbReference>
<feature type="transmembrane region" description="Helical" evidence="2">
    <location>
        <begin position="109"/>
        <end position="131"/>
    </location>
</feature>
<reference evidence="3" key="1">
    <citation type="journal article" date="2017" name="J. Phycol.">
        <title>Analysis of chloroplast genomes and a supermatrix inform reclassification of the Rhodomelaceae (Rhodophyta).</title>
        <authorList>
            <person name="Diaz-Tapia P."/>
            <person name="Maggs C.A."/>
            <person name="West J.A."/>
            <person name="Verbruggen H."/>
        </authorList>
    </citation>
    <scope>NUCLEOTIDE SEQUENCE</scope>
    <source>
        <strain evidence="3">PD831</strain>
    </source>
</reference>
<protein>
    <submittedName>
        <fullName evidence="3">Thiol:disulfide interchange protein</fullName>
    </submittedName>
</protein>
<dbReference type="GeneID" id="33357748"/>
<feature type="transmembrane region" description="Helical" evidence="2">
    <location>
        <begin position="188"/>
        <end position="210"/>
    </location>
</feature>
<dbReference type="AlphaFoldDB" id="A0A1Z1MFI6"/>
<keyword evidence="1" id="KW-0201">Cytochrome c-type biogenesis</keyword>
<keyword evidence="2" id="KW-0472">Membrane</keyword>
<dbReference type="PANTHER" id="PTHR31272:SF6">
    <property type="entry name" value="CYTOCHROME C-TYPE BIOGENESIS CCDA-LIKE CHLOROPLASTIC PROTEIN"/>
    <property type="match status" value="1"/>
</dbReference>
<dbReference type="PANTHER" id="PTHR31272">
    <property type="entry name" value="CYTOCHROME C-TYPE BIOGENESIS PROTEIN HI_1454-RELATED"/>
    <property type="match status" value="1"/>
</dbReference>
<dbReference type="GO" id="GO:0017004">
    <property type="term" value="P:cytochrome complex assembly"/>
    <property type="evidence" value="ECO:0007669"/>
    <property type="project" value="UniProtKB-KW"/>
</dbReference>
<keyword evidence="2" id="KW-1133">Transmembrane helix</keyword>
<keyword evidence="3" id="KW-0934">Plastid</keyword>
<dbReference type="InterPro" id="IPR051790">
    <property type="entry name" value="Cytochrome_c-biogenesis_DsbD"/>
</dbReference>
<feature type="transmembrane region" description="Helical" evidence="2">
    <location>
        <begin position="151"/>
        <end position="176"/>
    </location>
</feature>
<sequence>MYIYLNNFFDNYYTIFYYCQYYLYKLILFSNNSSTLLLILIFFIFGFITVFTPCFISMIPLVLSYVSIQGNSLINIAIFSLGLSTSSFIFILSTNIIGFYTILSKFTLFSYLFTIVLSLNLLNIINFSNIYTFFKIPKNVTFYQNTFLNTYFIGLIMGLSALPCNTSIFFIMSFLVNNIHNTLTLITYFFIYIIGFIAPILLIFSFKLYFTGLNIFSGFWNLVSSCAGSFLFIFSLFSLLNLLLV</sequence>
<name>A0A1Z1MFI6_9FLOR</name>
<organism evidence="3">
    <name type="scientific">Vertebrata isogona</name>
    <dbReference type="NCBI Taxonomy" id="2006944"/>
    <lineage>
        <taxon>Eukaryota</taxon>
        <taxon>Rhodophyta</taxon>
        <taxon>Florideophyceae</taxon>
        <taxon>Rhodymeniophycidae</taxon>
        <taxon>Ceramiales</taxon>
        <taxon>Rhodomelaceae</taxon>
        <taxon>Polysiphonioideae</taxon>
        <taxon>Vertebrata</taxon>
    </lineage>
</organism>
<keyword evidence="3" id="KW-0150">Chloroplast</keyword>
<feature type="transmembrane region" description="Helical" evidence="2">
    <location>
        <begin position="73"/>
        <end position="97"/>
    </location>
</feature>
<geneLocation type="chloroplast" evidence="3"/>
<feature type="transmembrane region" description="Helical" evidence="2">
    <location>
        <begin position="222"/>
        <end position="244"/>
    </location>
</feature>
<proteinExistence type="predicted"/>
<evidence type="ECO:0000313" key="3">
    <source>
        <dbReference type="EMBL" id="ARW64531.1"/>
    </source>
</evidence>
<evidence type="ECO:0000256" key="2">
    <source>
        <dbReference type="SAM" id="Phobius"/>
    </source>
</evidence>
<evidence type="ECO:0000256" key="1">
    <source>
        <dbReference type="ARBA" id="ARBA00022748"/>
    </source>
</evidence>
<dbReference type="RefSeq" id="YP_009395514.1">
    <property type="nucleotide sequence ID" value="NC_035278.1"/>
</dbReference>
<feature type="transmembrane region" description="Helical" evidence="2">
    <location>
        <begin position="36"/>
        <end position="61"/>
    </location>
</feature>
<gene>
    <name evidence="3" type="primary">dsbD</name>
</gene>
<keyword evidence="2" id="KW-0812">Transmembrane</keyword>
<accession>A0A1Z1MFI6</accession>